<reference evidence="8 9" key="1">
    <citation type="submission" date="2024-08" db="EMBL/GenBank/DDBJ databases">
        <authorList>
            <person name="Cucini C."/>
            <person name="Frati F."/>
        </authorList>
    </citation>
    <scope>NUCLEOTIDE SEQUENCE [LARGE SCALE GENOMIC DNA]</scope>
</reference>
<keyword evidence="1" id="KW-0479">Metal-binding</keyword>
<name>A0ABP1Q1D9_9HEXA</name>
<comment type="caution">
    <text evidence="8">The sequence shown here is derived from an EMBL/GenBank/DDBJ whole genome shotgun (WGS) entry which is preliminary data.</text>
</comment>
<feature type="region of interest" description="Disordered" evidence="6">
    <location>
        <begin position="932"/>
        <end position="958"/>
    </location>
</feature>
<dbReference type="SMART" id="SM00355">
    <property type="entry name" value="ZnF_C2H2"/>
    <property type="match status" value="21"/>
</dbReference>
<feature type="compositionally biased region" description="Basic residues" evidence="6">
    <location>
        <begin position="1339"/>
        <end position="1348"/>
    </location>
</feature>
<keyword evidence="4" id="KW-0862">Zinc</keyword>
<dbReference type="PROSITE" id="PS50157">
    <property type="entry name" value="ZINC_FINGER_C2H2_2"/>
    <property type="match status" value="4"/>
</dbReference>
<feature type="compositionally biased region" description="Polar residues" evidence="6">
    <location>
        <begin position="190"/>
        <end position="204"/>
    </location>
</feature>
<feature type="region of interest" description="Disordered" evidence="6">
    <location>
        <begin position="1331"/>
        <end position="1390"/>
    </location>
</feature>
<proteinExistence type="predicted"/>
<accession>A0ABP1Q1D9</accession>
<sequence length="1404" mass="159927">MLKLTCESRTNGAAKQLHCLMCYDKVVEEQTEEKATKELQENLNAIFILKRLLELPNEMLQTYLKHCKGPSNWIGICERCRPIMKEAFDANDKIMELMKQIEKCKALVVDKIKKNVEKKTEEWKSSKKCPTCGNSGCKGHNSYLTDKIRKHVSKKDYILPAIAFENGDNEAKSRCSASLEAHQCREPQPVSKTNPIGWASSLSEDFSDDVSMSPEPSTPEGLEQASSPPLSPVPVDGGTEEMKIHYPTTSDYIVENRVQSIPATTSVSTGPKIARRVECESKEIINSSSENYANDRFKKSIGEKGGNYNCPHCPNLKPFVNVFSYIGHIIFHYDYPFQCSQCKVYLPPDETKLENHWKRFHDEVEMESGPGSRFQQVRFQSHDAVRCYRCWKTFADPLERDSHMETVHKWPLKKQYDCQNCEDKFISIVELSLHRAKFHPEIAKFCCPACPLEFKIVGASGVVVDETRLRDHISSVHSALSIPIVKPCPLCGHMFINSVGCHEEMDSHILNCHFHFLKSVYPCGKCKRNFTTVFARQLHECPEHPIPAAFADSSVSEEGTGPKMYTCPACPNLNEKMSLDKFICHISFHFERPFQCTLCKVYFSEDQAKQDHHWKDWHKDDPAETRFVKVEVSQMKLWECHLCDARFAEDSQRNCHFRVDHSETLQKTKHRCSICPPRVHNFQSSNELTLHEATVHPNTLLYKSFKCPVCSISFKNVTADGKEYLDEPALHKHMDVHHTFLLSSCKMKACKCCGQVFSGAVGHFPNLMTHKRYSHGYGSSVSCHICDDDFASVSLFRNHLSTSHEQLRPKCNFCYFVVEEEDSSYERLHMHKFTQHKMGKKPIGVKIPLKKSAPKASAKAAAILVSKAKATAKNAQRNEKNLQSNITSRDELKSVLDNFTQKFKRTLVPVQTSASAQSTTPLSMLIPINRSTRTKSTRDKVTPDTELEQEEQTQASAGMVVTPNRYSCPTCPQFGFMKLYEFLEHIAFHQQHPNKCAECTVYLPSHNQAVLNHHNEFHKESDQSPKSIPIPLNIGNVWECQKCAQRFSSEEDRDSHEIQEHGRVSSKELPCITCPKKFSTVVDWQFHRRLTHPRAAESRCFYCDEQFTIATTEGIEILDKLARMKHVRKEHSDLPPVQDCCVCRFCGQCFLKSKSSSSATKLTMHLQTEHKVDEDKLVLCPVCPATFKNVDFLKRHVKYLHTFDSSSWQICDVCGWKSKHGGPVLHEHKFKQHGIMPLDTVPLYKCDFDGCSYQTLTKHKLRSHKGQHLPEHERRYRCQECGKGFSDGNKLQRHTDIHKNAQDKPYQCEICGNSFAVKNYLYIHKRLSHQGRRFPSTNKKPKGRRVKANKPGQSSKLVSNTECDPDQQLGTTGTELATSPPTLGLGHNPSVVGEAVSVSSSLHL</sequence>
<organism evidence="8 9">
    <name type="scientific">Orchesella dallaii</name>
    <dbReference type="NCBI Taxonomy" id="48710"/>
    <lineage>
        <taxon>Eukaryota</taxon>
        <taxon>Metazoa</taxon>
        <taxon>Ecdysozoa</taxon>
        <taxon>Arthropoda</taxon>
        <taxon>Hexapoda</taxon>
        <taxon>Collembola</taxon>
        <taxon>Entomobryomorpha</taxon>
        <taxon>Entomobryoidea</taxon>
        <taxon>Orchesellidae</taxon>
        <taxon>Orchesellinae</taxon>
        <taxon>Orchesella</taxon>
    </lineage>
</organism>
<feature type="domain" description="C2H2-type" evidence="7">
    <location>
        <begin position="781"/>
        <end position="809"/>
    </location>
</feature>
<evidence type="ECO:0000256" key="5">
    <source>
        <dbReference type="PROSITE-ProRule" id="PRU00042"/>
    </source>
</evidence>
<feature type="domain" description="C2H2-type" evidence="7">
    <location>
        <begin position="1276"/>
        <end position="1303"/>
    </location>
</feature>
<feature type="domain" description="C2H2-type" evidence="7">
    <location>
        <begin position="1178"/>
        <end position="1206"/>
    </location>
</feature>
<feature type="region of interest" description="Disordered" evidence="6">
    <location>
        <begin position="180"/>
        <end position="235"/>
    </location>
</feature>
<dbReference type="SUPFAM" id="SSF57667">
    <property type="entry name" value="beta-beta-alpha zinc fingers"/>
    <property type="match status" value="1"/>
</dbReference>
<dbReference type="PANTHER" id="PTHR24379">
    <property type="entry name" value="KRAB AND ZINC FINGER DOMAIN-CONTAINING"/>
    <property type="match status" value="1"/>
</dbReference>
<dbReference type="InterPro" id="IPR013087">
    <property type="entry name" value="Znf_C2H2_type"/>
</dbReference>
<feature type="compositionally biased region" description="Polar residues" evidence="6">
    <location>
        <begin position="1351"/>
        <end position="1381"/>
    </location>
</feature>
<gene>
    <name evidence="8" type="ORF">ODALV1_LOCUS6134</name>
</gene>
<feature type="domain" description="C2H2-type" evidence="7">
    <location>
        <begin position="1306"/>
        <end position="1334"/>
    </location>
</feature>
<evidence type="ECO:0000313" key="8">
    <source>
        <dbReference type="EMBL" id="CAL8085502.1"/>
    </source>
</evidence>
<evidence type="ECO:0000256" key="4">
    <source>
        <dbReference type="ARBA" id="ARBA00022833"/>
    </source>
</evidence>
<dbReference type="Proteomes" id="UP001642540">
    <property type="component" value="Unassembled WGS sequence"/>
</dbReference>
<evidence type="ECO:0000313" key="9">
    <source>
        <dbReference type="Proteomes" id="UP001642540"/>
    </source>
</evidence>
<keyword evidence="9" id="KW-1185">Reference proteome</keyword>
<dbReference type="EMBL" id="CAXLJM020000019">
    <property type="protein sequence ID" value="CAL8085502.1"/>
    <property type="molecule type" value="Genomic_DNA"/>
</dbReference>
<dbReference type="PROSITE" id="PS00028">
    <property type="entry name" value="ZINC_FINGER_C2H2_1"/>
    <property type="match status" value="11"/>
</dbReference>
<evidence type="ECO:0000256" key="1">
    <source>
        <dbReference type="ARBA" id="ARBA00022723"/>
    </source>
</evidence>
<evidence type="ECO:0000259" key="7">
    <source>
        <dbReference type="PROSITE" id="PS50157"/>
    </source>
</evidence>
<keyword evidence="3 5" id="KW-0863">Zinc-finger</keyword>
<dbReference type="Gene3D" id="3.30.160.60">
    <property type="entry name" value="Classic Zinc Finger"/>
    <property type="match status" value="5"/>
</dbReference>
<dbReference type="PANTHER" id="PTHR24379:SF127">
    <property type="entry name" value="BLOODY FINGERS-RELATED"/>
    <property type="match status" value="1"/>
</dbReference>
<evidence type="ECO:0000256" key="3">
    <source>
        <dbReference type="ARBA" id="ARBA00022771"/>
    </source>
</evidence>
<evidence type="ECO:0000256" key="2">
    <source>
        <dbReference type="ARBA" id="ARBA00022737"/>
    </source>
</evidence>
<dbReference type="InterPro" id="IPR036236">
    <property type="entry name" value="Znf_C2H2_sf"/>
</dbReference>
<evidence type="ECO:0000256" key="6">
    <source>
        <dbReference type="SAM" id="MobiDB-lite"/>
    </source>
</evidence>
<keyword evidence="2" id="KW-0677">Repeat</keyword>
<protein>
    <recommendedName>
        <fullName evidence="7">C2H2-type domain-containing protein</fullName>
    </recommendedName>
</protein>